<reference evidence="2 3" key="1">
    <citation type="submission" date="2015-01" db="EMBL/GenBank/DDBJ databases">
        <title>The Genome Sequence of Exophiala xenobiotica CBS118157.</title>
        <authorList>
            <consortium name="The Broad Institute Genomics Platform"/>
            <person name="Cuomo C."/>
            <person name="de Hoog S."/>
            <person name="Gorbushina A."/>
            <person name="Stielow B."/>
            <person name="Teixiera M."/>
            <person name="Abouelleil A."/>
            <person name="Chapman S.B."/>
            <person name="Priest M."/>
            <person name="Young S.K."/>
            <person name="Wortman J."/>
            <person name="Nusbaum C."/>
            <person name="Birren B."/>
        </authorList>
    </citation>
    <scope>NUCLEOTIDE SEQUENCE [LARGE SCALE GENOMIC DNA]</scope>
    <source>
        <strain evidence="2 3">CBS 118157</strain>
    </source>
</reference>
<dbReference type="RefSeq" id="XP_013321338.1">
    <property type="nucleotide sequence ID" value="XM_013465884.1"/>
</dbReference>
<evidence type="ECO:0000313" key="3">
    <source>
        <dbReference type="Proteomes" id="UP000054342"/>
    </source>
</evidence>
<evidence type="ECO:0000256" key="1">
    <source>
        <dbReference type="SAM" id="MobiDB-lite"/>
    </source>
</evidence>
<feature type="region of interest" description="Disordered" evidence="1">
    <location>
        <begin position="61"/>
        <end position="133"/>
    </location>
</feature>
<feature type="region of interest" description="Disordered" evidence="1">
    <location>
        <begin position="644"/>
        <end position="666"/>
    </location>
</feature>
<gene>
    <name evidence="2" type="ORF">PV05_00947</name>
</gene>
<dbReference type="EMBL" id="KN847317">
    <property type="protein sequence ID" value="KIW60754.1"/>
    <property type="molecule type" value="Genomic_DNA"/>
</dbReference>
<dbReference type="HOGENOM" id="CLU_020263_0_0_1"/>
<feature type="region of interest" description="Disordered" evidence="1">
    <location>
        <begin position="1"/>
        <end position="23"/>
    </location>
</feature>
<dbReference type="OrthoDB" id="5401902at2759"/>
<dbReference type="GeneID" id="25322855"/>
<name>A0A0D2FKR0_9EURO</name>
<dbReference type="Proteomes" id="UP000054342">
    <property type="component" value="Unassembled WGS sequence"/>
</dbReference>
<accession>A0A0D2FKR0</accession>
<organism evidence="2 3">
    <name type="scientific">Exophiala xenobiotica</name>
    <dbReference type="NCBI Taxonomy" id="348802"/>
    <lineage>
        <taxon>Eukaryota</taxon>
        <taxon>Fungi</taxon>
        <taxon>Dikarya</taxon>
        <taxon>Ascomycota</taxon>
        <taxon>Pezizomycotina</taxon>
        <taxon>Eurotiomycetes</taxon>
        <taxon>Chaetothyriomycetidae</taxon>
        <taxon>Chaetothyriales</taxon>
        <taxon>Herpotrichiellaceae</taxon>
        <taxon>Exophiala</taxon>
    </lineage>
</organism>
<evidence type="ECO:0000313" key="2">
    <source>
        <dbReference type="EMBL" id="KIW60754.1"/>
    </source>
</evidence>
<keyword evidence="3" id="KW-1185">Reference proteome</keyword>
<protein>
    <submittedName>
        <fullName evidence="2">Uncharacterized protein</fullName>
    </submittedName>
</protein>
<feature type="compositionally biased region" description="Low complexity" evidence="1">
    <location>
        <begin position="37"/>
        <end position="49"/>
    </location>
</feature>
<feature type="compositionally biased region" description="Polar residues" evidence="1">
    <location>
        <begin position="644"/>
        <end position="660"/>
    </location>
</feature>
<dbReference type="STRING" id="348802.A0A0D2FKR0"/>
<proteinExistence type="predicted"/>
<feature type="compositionally biased region" description="Polar residues" evidence="1">
    <location>
        <begin position="116"/>
        <end position="128"/>
    </location>
</feature>
<feature type="region of interest" description="Disordered" evidence="1">
    <location>
        <begin position="31"/>
        <end position="50"/>
    </location>
</feature>
<feature type="region of interest" description="Disordered" evidence="1">
    <location>
        <begin position="731"/>
        <end position="756"/>
    </location>
</feature>
<dbReference type="AlphaFoldDB" id="A0A0D2FKR0"/>
<feature type="compositionally biased region" description="Basic and acidic residues" evidence="1">
    <location>
        <begin position="1"/>
        <end position="12"/>
    </location>
</feature>
<sequence length="776" mass="84522">MAPRRTVSDRPRGWSQESSDSQEELILYRGNRIVKGPQRQPVVPPTTQRAQQDEGFARFLKKHSSPTHQRVTAGGRIVPMEQRPRPPPFPLPNSKQEKEPGCVDDMDNEGECSGMDHQTSNSETNSQVKARPEGADGQFLHPQVHMLANTNIMPGPVNVNLMATTDAFSMDGPRVQAPLFPGLLTPPMFPNMYDPFGVPGGQMYPASTLPLAAPLTGFSGNMDGPYSMHMLPSPELTYFPVMDAMPAAQNEVRIPDDLHSNKMLQDAITRFNDLDQQLKNLDRHRAMGERDPQITGQRITIVELRADAKAAMNYWTSVVENELKALGQQCVDRPTSTLNVEAAAYIPLGANKVASPIDNVNGSAKSANNAPNIALKAPPKAGPHRIPIVAPPEKAAFGRSTNNDNASDADSVEVDEWGSRIGDPPEEIQAQQSEMLLKLGRELSISPQVSFHSSDAISPAEMTHSVTLKSSPLKHQLREAAIEQNEEKESINGEWLPPQPGRAPPTVEAFYEVQLDAMRLPKGFTTKVKLPDGSISEIAGQGLRRPPSCEMDEFERRYWTEKPELSSEMATNFVDITANADNICADRKNQKENALVVLNHCSSGSPERLVSDFEAPGIESARALKLPRFGRKAYTSITAASNGSDTALSTWGQPTPTSPLRLSRDKVGWSASEQSKIGLDTAYDTAISKGFSSVSVQNVHAMGRLPHMLDGATDSQRRSAMSLLSAAGKVRSPPLVRSPTTPAIGFHGGSQDREVGGVTLEGDDVFRPQSAKQHVM</sequence>